<evidence type="ECO:0000313" key="2">
    <source>
        <dbReference type="EMBL" id="HIR60161.1"/>
    </source>
</evidence>
<dbReference type="Pfam" id="PF00149">
    <property type="entry name" value="Metallophos"/>
    <property type="match status" value="1"/>
</dbReference>
<dbReference type="Proteomes" id="UP000824241">
    <property type="component" value="Unassembled WGS sequence"/>
</dbReference>
<dbReference type="SUPFAM" id="SSF56300">
    <property type="entry name" value="Metallo-dependent phosphatases"/>
    <property type="match status" value="1"/>
</dbReference>
<accession>A0A9D1DW87</accession>
<protein>
    <submittedName>
        <fullName evidence="2">Metallophosphoesterase</fullName>
    </submittedName>
</protein>
<evidence type="ECO:0000259" key="1">
    <source>
        <dbReference type="Pfam" id="PF00149"/>
    </source>
</evidence>
<dbReference type="Gene3D" id="3.60.21.10">
    <property type="match status" value="1"/>
</dbReference>
<reference evidence="2" key="2">
    <citation type="journal article" date="2021" name="PeerJ">
        <title>Extensive microbial diversity within the chicken gut microbiome revealed by metagenomics and culture.</title>
        <authorList>
            <person name="Gilroy R."/>
            <person name="Ravi A."/>
            <person name="Getino M."/>
            <person name="Pursley I."/>
            <person name="Horton D.L."/>
            <person name="Alikhan N.F."/>
            <person name="Baker D."/>
            <person name="Gharbi K."/>
            <person name="Hall N."/>
            <person name="Watson M."/>
            <person name="Adriaenssens E.M."/>
            <person name="Foster-Nyarko E."/>
            <person name="Jarju S."/>
            <person name="Secka A."/>
            <person name="Antonio M."/>
            <person name="Oren A."/>
            <person name="Chaudhuri R.R."/>
            <person name="La Ragione R."/>
            <person name="Hildebrand F."/>
            <person name="Pallen M.J."/>
        </authorList>
    </citation>
    <scope>NUCLEOTIDE SEQUENCE</scope>
    <source>
        <strain evidence="2">CHK189-12415</strain>
    </source>
</reference>
<dbReference type="InterPro" id="IPR029052">
    <property type="entry name" value="Metallo-depent_PP-like"/>
</dbReference>
<evidence type="ECO:0000313" key="3">
    <source>
        <dbReference type="Proteomes" id="UP000824241"/>
    </source>
</evidence>
<proteinExistence type="predicted"/>
<dbReference type="EMBL" id="DVHA01000032">
    <property type="protein sequence ID" value="HIR60161.1"/>
    <property type="molecule type" value="Genomic_DNA"/>
</dbReference>
<dbReference type="AlphaFoldDB" id="A0A9D1DW87"/>
<organism evidence="2 3">
    <name type="scientific">Candidatus Faecivivens stercoravium</name>
    <dbReference type="NCBI Taxonomy" id="2840803"/>
    <lineage>
        <taxon>Bacteria</taxon>
        <taxon>Bacillati</taxon>
        <taxon>Bacillota</taxon>
        <taxon>Clostridia</taxon>
        <taxon>Eubacteriales</taxon>
        <taxon>Oscillospiraceae</taxon>
        <taxon>Oscillospiraceae incertae sedis</taxon>
        <taxon>Candidatus Faecivivens</taxon>
    </lineage>
</organism>
<feature type="domain" description="Calcineurin-like phosphoesterase" evidence="1">
    <location>
        <begin position="2"/>
        <end position="195"/>
    </location>
</feature>
<name>A0A9D1DW87_9FIRM</name>
<dbReference type="InterPro" id="IPR014578">
    <property type="entry name" value="Pesterase_CT488"/>
</dbReference>
<dbReference type="InterPro" id="IPR051158">
    <property type="entry name" value="Metallophosphoesterase_sf"/>
</dbReference>
<dbReference type="PIRSF" id="PIRSF033094">
    <property type="entry name" value="Pesterase_CT488"/>
    <property type="match status" value="1"/>
</dbReference>
<comment type="caution">
    <text evidence="2">The sequence shown here is derived from an EMBL/GenBank/DDBJ whole genome shotgun (WGS) entry which is preliminary data.</text>
</comment>
<sequence>MSLFAISDLHLSLGVDKPMDVFRGWENYVARLEENWTRLVKPEDTVVIAGDISWGLDLSETVEDFRWIDRMPGQKILLKGNHDLWFSTKSKVERFFTENGFSTLRILFNNAYRYGDYVLCGTRGWMNQPGEADQKVLNRECGRLKLSLEAGKALGGEPIVFLHYPPVYANGECLEILDVLLSYGIKRVYYGHIHGHSAGYAINGERMGIDFRLLSCDFLQFVPKQIV</sequence>
<dbReference type="PANTHER" id="PTHR31302">
    <property type="entry name" value="TRANSMEMBRANE PROTEIN WITH METALLOPHOSPHOESTERASE DOMAIN-RELATED"/>
    <property type="match status" value="1"/>
</dbReference>
<dbReference type="GO" id="GO:0016787">
    <property type="term" value="F:hydrolase activity"/>
    <property type="evidence" value="ECO:0007669"/>
    <property type="project" value="InterPro"/>
</dbReference>
<gene>
    <name evidence="2" type="ORF">IAB37_01080</name>
</gene>
<reference evidence="2" key="1">
    <citation type="submission" date="2020-10" db="EMBL/GenBank/DDBJ databases">
        <authorList>
            <person name="Gilroy R."/>
        </authorList>
    </citation>
    <scope>NUCLEOTIDE SEQUENCE</scope>
    <source>
        <strain evidence="2">CHK189-12415</strain>
    </source>
</reference>
<dbReference type="PANTHER" id="PTHR31302:SF22">
    <property type="entry name" value="PHOSPHOESTERASE"/>
    <property type="match status" value="1"/>
</dbReference>
<dbReference type="InterPro" id="IPR004843">
    <property type="entry name" value="Calcineurin-like_PHP"/>
</dbReference>